<organism evidence="1 2">
    <name type="scientific">Sphingobium amiense</name>
    <dbReference type="NCBI Taxonomy" id="135719"/>
    <lineage>
        <taxon>Bacteria</taxon>
        <taxon>Pseudomonadati</taxon>
        <taxon>Pseudomonadota</taxon>
        <taxon>Alphaproteobacteria</taxon>
        <taxon>Sphingomonadales</taxon>
        <taxon>Sphingomonadaceae</taxon>
        <taxon>Sphingobium</taxon>
    </lineage>
</organism>
<accession>A0A494W534</accession>
<keyword evidence="2" id="KW-1185">Reference proteome</keyword>
<sequence length="255" mass="28608">MPDVHVECVIDGQSFSYAQIRDVQYHRNLHWLHEMKRLGADIVSDGVALSHEGIDLLGRQAAHRVSVDIRKALGAAGLKALFKEQLRASDLMWKELSASPNDASPKFCFADMKVTGLSFEQFQEAIALENFQRRYAEINPDHCFLNLRDNGIHSMEIFGMYGGPSEVHLTIDPNIDLPFEPDPEFPMLVKGFTTLASDETPINIFVAHQYKPLENGVAMRLGCIFPAAAPQELVDGHKWHSAIEFWELVQPGGPR</sequence>
<dbReference type="KEGG" id="sami:SAMIE_1031750"/>
<reference evidence="1 2" key="1">
    <citation type="submission" date="2018-05" db="EMBL/GenBank/DDBJ databases">
        <title>Complete Genome Sequence of the Nonylphenol-Degrading Bacterium Sphingobium amiense DSM 16289T.</title>
        <authorList>
            <person name="Ootsuka M."/>
            <person name="Nishizawa T."/>
            <person name="Ohta H."/>
        </authorList>
    </citation>
    <scope>NUCLEOTIDE SEQUENCE [LARGE SCALE GENOMIC DNA]</scope>
    <source>
        <strain evidence="1 2">DSM 16289</strain>
    </source>
</reference>
<name>A0A494W534_9SPHN</name>
<dbReference type="AlphaFoldDB" id="A0A494W534"/>
<evidence type="ECO:0000313" key="2">
    <source>
        <dbReference type="Proteomes" id="UP000279959"/>
    </source>
</evidence>
<evidence type="ECO:0000313" key="1">
    <source>
        <dbReference type="EMBL" id="BBD99674.1"/>
    </source>
</evidence>
<dbReference type="Proteomes" id="UP000279959">
    <property type="component" value="Chromosome"/>
</dbReference>
<proteinExistence type="predicted"/>
<gene>
    <name evidence="1" type="ORF">SAMIE_1031750</name>
</gene>
<protein>
    <submittedName>
        <fullName evidence="1">Uncharacterized protein</fullName>
    </submittedName>
</protein>
<dbReference type="RefSeq" id="WP_126516896.1">
    <property type="nucleotide sequence ID" value="NZ_AP018664.1"/>
</dbReference>
<dbReference type="EMBL" id="AP018664">
    <property type="protein sequence ID" value="BBD99674.1"/>
    <property type="molecule type" value="Genomic_DNA"/>
</dbReference>